<comment type="similarity">
    <text evidence="9">Belongs to the ABC transporter superfamily. Drug exporter-1 (DrugE1) (TC 3.A.1.105) family.</text>
</comment>
<dbReference type="InterPro" id="IPR005894">
    <property type="entry name" value="DrrA"/>
</dbReference>
<dbReference type="InterPro" id="IPR017871">
    <property type="entry name" value="ABC_transporter-like_CS"/>
</dbReference>
<dbReference type="GO" id="GO:0005886">
    <property type="term" value="C:plasma membrane"/>
    <property type="evidence" value="ECO:0007669"/>
    <property type="project" value="UniProtKB-SubCell"/>
</dbReference>
<dbReference type="Proteomes" id="UP000198928">
    <property type="component" value="Unassembled WGS sequence"/>
</dbReference>
<dbReference type="AlphaFoldDB" id="A0A1I4CN48"/>
<evidence type="ECO:0000259" key="10">
    <source>
        <dbReference type="PROSITE" id="PS50893"/>
    </source>
</evidence>
<keyword evidence="5 11" id="KW-0067">ATP-binding</keyword>
<dbReference type="PROSITE" id="PS00211">
    <property type="entry name" value="ABC_TRANSPORTER_1"/>
    <property type="match status" value="1"/>
</dbReference>
<dbReference type="EMBL" id="FOSG01000009">
    <property type="protein sequence ID" value="SFK82668.1"/>
    <property type="molecule type" value="Genomic_DNA"/>
</dbReference>
<keyword evidence="6" id="KW-1278">Translocase</keyword>
<name>A0A1I4CN48_9ACTN</name>
<keyword evidence="8" id="KW-0046">Antibiotic resistance</keyword>
<evidence type="ECO:0000256" key="1">
    <source>
        <dbReference type="ARBA" id="ARBA00004413"/>
    </source>
</evidence>
<dbReference type="InterPro" id="IPR003593">
    <property type="entry name" value="AAA+_ATPase"/>
</dbReference>
<proteinExistence type="inferred from homology"/>
<keyword evidence="7" id="KW-0472">Membrane</keyword>
<dbReference type="GO" id="GO:0005524">
    <property type="term" value="F:ATP binding"/>
    <property type="evidence" value="ECO:0007669"/>
    <property type="project" value="UniProtKB-KW"/>
</dbReference>
<dbReference type="InterPro" id="IPR003439">
    <property type="entry name" value="ABC_transporter-like_ATP-bd"/>
</dbReference>
<keyword evidence="4" id="KW-0547">Nucleotide-binding</keyword>
<accession>A0A1I4CN48</accession>
<dbReference type="InterPro" id="IPR050763">
    <property type="entry name" value="ABC_transporter_ATP-binding"/>
</dbReference>
<dbReference type="InterPro" id="IPR025302">
    <property type="entry name" value="DrrA1/2-like_C"/>
</dbReference>
<dbReference type="OrthoDB" id="9804819at2"/>
<keyword evidence="3" id="KW-1003">Cell membrane</keyword>
<dbReference type="PANTHER" id="PTHR42711">
    <property type="entry name" value="ABC TRANSPORTER ATP-BINDING PROTEIN"/>
    <property type="match status" value="1"/>
</dbReference>
<dbReference type="InterPro" id="IPR027417">
    <property type="entry name" value="P-loop_NTPase"/>
</dbReference>
<keyword evidence="12" id="KW-1185">Reference proteome</keyword>
<sequence length="318" mass="34192">MPGAGIEVEGLRKRYGEKTALEDVTFSVAPGTLLGLLGHNGAGKTTAIDCLTTLLRPDGGHARVAGHDVVAEPEEVRRSIALTGQFAALDEVLTGRENLVLFGRLLRLGSRNAARRADELLERFRLSDAGGRPVREYSGGMRRRLDLAAGLVVDRPVLFLDEPTTGLDPRSREEVWSVVEELRQGGTTTLLTTQYLEEADRLADRVVVLGSGRVTAEGTPGELKDRVGGRVCEVKVAPERHEEAAAALRRSLEEVSGQNGTLVVPAPRTSVVTQVLGLLEREGVDPENVTLRKPSLNEVFFALTDPGAVPGPAEESRT</sequence>
<evidence type="ECO:0000256" key="3">
    <source>
        <dbReference type="ARBA" id="ARBA00022475"/>
    </source>
</evidence>
<dbReference type="NCBIfam" id="TIGR01188">
    <property type="entry name" value="drrA"/>
    <property type="match status" value="1"/>
</dbReference>
<comment type="subcellular location">
    <subcellularLocation>
        <location evidence="1">Cell membrane</location>
        <topology evidence="1">Peripheral membrane protein</topology>
        <orientation evidence="1">Cytoplasmic side</orientation>
    </subcellularLocation>
</comment>
<feature type="domain" description="ABC transporter" evidence="10">
    <location>
        <begin position="6"/>
        <end position="236"/>
    </location>
</feature>
<evidence type="ECO:0000256" key="8">
    <source>
        <dbReference type="ARBA" id="ARBA00023251"/>
    </source>
</evidence>
<evidence type="ECO:0000256" key="9">
    <source>
        <dbReference type="ARBA" id="ARBA00049985"/>
    </source>
</evidence>
<evidence type="ECO:0000256" key="6">
    <source>
        <dbReference type="ARBA" id="ARBA00022967"/>
    </source>
</evidence>
<protein>
    <submittedName>
        <fullName evidence="11">ABC-2 type transport system ATP-binding protein</fullName>
    </submittedName>
</protein>
<dbReference type="GO" id="GO:1900753">
    <property type="term" value="P:doxorubicin transport"/>
    <property type="evidence" value="ECO:0007669"/>
    <property type="project" value="InterPro"/>
</dbReference>
<dbReference type="GO" id="GO:0043215">
    <property type="term" value="P:daunorubicin transport"/>
    <property type="evidence" value="ECO:0007669"/>
    <property type="project" value="InterPro"/>
</dbReference>
<evidence type="ECO:0000256" key="4">
    <source>
        <dbReference type="ARBA" id="ARBA00022741"/>
    </source>
</evidence>
<dbReference type="RefSeq" id="WP_093850092.1">
    <property type="nucleotide sequence ID" value="NZ_FOSG01000009.1"/>
</dbReference>
<dbReference type="Gene3D" id="3.40.50.300">
    <property type="entry name" value="P-loop containing nucleotide triphosphate hydrolases"/>
    <property type="match status" value="1"/>
</dbReference>
<dbReference type="PROSITE" id="PS50893">
    <property type="entry name" value="ABC_TRANSPORTER_2"/>
    <property type="match status" value="1"/>
</dbReference>
<dbReference type="GO" id="GO:0016887">
    <property type="term" value="F:ATP hydrolysis activity"/>
    <property type="evidence" value="ECO:0007669"/>
    <property type="project" value="InterPro"/>
</dbReference>
<dbReference type="Pfam" id="PF00005">
    <property type="entry name" value="ABC_tran"/>
    <property type="match status" value="1"/>
</dbReference>
<dbReference type="PANTHER" id="PTHR42711:SF19">
    <property type="entry name" value="DOXORUBICIN RESISTANCE ATP-BINDING PROTEIN DRRA"/>
    <property type="match status" value="1"/>
</dbReference>
<evidence type="ECO:0000256" key="5">
    <source>
        <dbReference type="ARBA" id="ARBA00022840"/>
    </source>
</evidence>
<evidence type="ECO:0000256" key="7">
    <source>
        <dbReference type="ARBA" id="ARBA00023136"/>
    </source>
</evidence>
<gene>
    <name evidence="11" type="ORF">SAMN05192584_10973</name>
</gene>
<evidence type="ECO:0000313" key="12">
    <source>
        <dbReference type="Proteomes" id="UP000198928"/>
    </source>
</evidence>
<evidence type="ECO:0000313" key="11">
    <source>
        <dbReference type="EMBL" id="SFK82668.1"/>
    </source>
</evidence>
<reference evidence="12" key="1">
    <citation type="submission" date="2016-10" db="EMBL/GenBank/DDBJ databases">
        <authorList>
            <person name="Varghese N."/>
            <person name="Submissions S."/>
        </authorList>
    </citation>
    <scope>NUCLEOTIDE SEQUENCE [LARGE SCALE GENOMIC DNA]</scope>
    <source>
        <strain evidence="12">PL19</strain>
    </source>
</reference>
<organism evidence="11 12">
    <name type="scientific">Streptomyces pini</name>
    <dbReference type="NCBI Taxonomy" id="1520580"/>
    <lineage>
        <taxon>Bacteria</taxon>
        <taxon>Bacillati</taxon>
        <taxon>Actinomycetota</taxon>
        <taxon>Actinomycetes</taxon>
        <taxon>Kitasatosporales</taxon>
        <taxon>Streptomycetaceae</taxon>
        <taxon>Streptomyces</taxon>
    </lineage>
</organism>
<keyword evidence="2" id="KW-0813">Transport</keyword>
<dbReference type="Pfam" id="PF13732">
    <property type="entry name" value="DrrA1-3_C"/>
    <property type="match status" value="1"/>
</dbReference>
<dbReference type="SMART" id="SM00382">
    <property type="entry name" value="AAA"/>
    <property type="match status" value="1"/>
</dbReference>
<evidence type="ECO:0000256" key="2">
    <source>
        <dbReference type="ARBA" id="ARBA00022448"/>
    </source>
</evidence>
<dbReference type="SUPFAM" id="SSF52540">
    <property type="entry name" value="P-loop containing nucleoside triphosphate hydrolases"/>
    <property type="match status" value="1"/>
</dbReference>
<dbReference type="GO" id="GO:0046677">
    <property type="term" value="P:response to antibiotic"/>
    <property type="evidence" value="ECO:0007669"/>
    <property type="project" value="UniProtKB-KW"/>
</dbReference>